<comment type="subcellular location">
    <subcellularLocation>
        <location evidence="1">Cell membrane</location>
        <topology evidence="1">Multi-pass membrane protein</topology>
    </subcellularLocation>
</comment>
<feature type="transmembrane region" description="Helical" evidence="6">
    <location>
        <begin position="102"/>
        <end position="120"/>
    </location>
</feature>
<feature type="transmembrane region" description="Helical" evidence="6">
    <location>
        <begin position="62"/>
        <end position="95"/>
    </location>
</feature>
<dbReference type="KEGG" id="dru:Desru_0970"/>
<name>F6DKI5_DESRL</name>
<dbReference type="RefSeq" id="WP_013841016.1">
    <property type="nucleotide sequence ID" value="NC_015589.1"/>
</dbReference>
<organism evidence="7 8">
    <name type="scientific">Desulforamulus ruminis (strain ATCC 23193 / DSM 2154 / NCIMB 8452 / DL)</name>
    <name type="common">Desulfotomaculum ruminis</name>
    <dbReference type="NCBI Taxonomy" id="696281"/>
    <lineage>
        <taxon>Bacteria</taxon>
        <taxon>Bacillati</taxon>
        <taxon>Bacillota</taxon>
        <taxon>Clostridia</taxon>
        <taxon>Eubacteriales</taxon>
        <taxon>Peptococcaceae</taxon>
        <taxon>Desulforamulus</taxon>
    </lineage>
</organism>
<dbReference type="InterPro" id="IPR010343">
    <property type="entry name" value="ArAE_1"/>
</dbReference>
<evidence type="ECO:0000313" key="7">
    <source>
        <dbReference type="EMBL" id="AEG59245.1"/>
    </source>
</evidence>
<dbReference type="GO" id="GO:0005886">
    <property type="term" value="C:plasma membrane"/>
    <property type="evidence" value="ECO:0007669"/>
    <property type="project" value="UniProtKB-SubCell"/>
</dbReference>
<dbReference type="eggNOG" id="COG4129">
    <property type="taxonomic scope" value="Bacteria"/>
</dbReference>
<evidence type="ECO:0000313" key="8">
    <source>
        <dbReference type="Proteomes" id="UP000009234"/>
    </source>
</evidence>
<evidence type="ECO:0000256" key="1">
    <source>
        <dbReference type="ARBA" id="ARBA00004651"/>
    </source>
</evidence>
<keyword evidence="2" id="KW-1003">Cell membrane</keyword>
<evidence type="ECO:0000256" key="6">
    <source>
        <dbReference type="SAM" id="Phobius"/>
    </source>
</evidence>
<reference evidence="7 8" key="2">
    <citation type="journal article" date="2012" name="Stand. Genomic Sci.">
        <title>Complete genome sequence of the sulfate-reducing firmicute Desulfotomaculum ruminis type strain (DL(T)).</title>
        <authorList>
            <person name="Spring S."/>
            <person name="Visser M."/>
            <person name="Lu M."/>
            <person name="Copeland A."/>
            <person name="Lapidus A."/>
            <person name="Lucas S."/>
            <person name="Cheng J.F."/>
            <person name="Han C."/>
            <person name="Tapia R."/>
            <person name="Goodwin L.A."/>
            <person name="Pitluck S."/>
            <person name="Ivanova N."/>
            <person name="Land M."/>
            <person name="Hauser L."/>
            <person name="Larimer F."/>
            <person name="Rohde M."/>
            <person name="Goker M."/>
            <person name="Detter J.C."/>
            <person name="Kyrpides N.C."/>
            <person name="Woyke T."/>
            <person name="Schaap P.J."/>
            <person name="Plugge C.M."/>
            <person name="Muyzer G."/>
            <person name="Kuever J."/>
            <person name="Pereira I.A."/>
            <person name="Parshina S.N."/>
            <person name="Bernier-Latmani R."/>
            <person name="Stams A.J."/>
            <person name="Klenk H.P."/>
        </authorList>
    </citation>
    <scope>NUCLEOTIDE SEQUENCE [LARGE SCALE GENOMIC DNA]</scope>
    <source>
        <strain evidence="8">ATCC 23193 / DSM 2154 / NCIB 8452 / DL</strain>
    </source>
</reference>
<keyword evidence="4 6" id="KW-1133">Transmembrane helix</keyword>
<reference evidence="8" key="1">
    <citation type="submission" date="2011-05" db="EMBL/GenBank/DDBJ databases">
        <title>Complete sequence of Desulfotomaculum ruminis DSM 2154.</title>
        <authorList>
            <person name="Lucas S."/>
            <person name="Copeland A."/>
            <person name="Lapidus A."/>
            <person name="Cheng J.-F."/>
            <person name="Goodwin L."/>
            <person name="Pitluck S."/>
            <person name="Lu M."/>
            <person name="Detter J.C."/>
            <person name="Han C."/>
            <person name="Tapia R."/>
            <person name="Land M."/>
            <person name="Hauser L."/>
            <person name="Kyrpides N."/>
            <person name="Ivanova N."/>
            <person name="Mikhailova N."/>
            <person name="Pagani I."/>
            <person name="Stams A.J.M."/>
            <person name="Plugge C.M."/>
            <person name="Muyzer G."/>
            <person name="Kuever J."/>
            <person name="Parshina S.N."/>
            <person name="Ivanova A.E."/>
            <person name="Nazina T.N."/>
            <person name="Brambilla E."/>
            <person name="Spring S."/>
            <person name="Klenk H.-P."/>
            <person name="Woyke T."/>
        </authorList>
    </citation>
    <scope>NUCLEOTIDE SEQUENCE [LARGE SCALE GENOMIC DNA]</scope>
    <source>
        <strain evidence="8">ATCC 23193 / DSM 2154 / NCIB 8452 / DL</strain>
    </source>
</reference>
<keyword evidence="3 6" id="KW-0812">Transmembrane</keyword>
<dbReference type="EMBL" id="CP002780">
    <property type="protein sequence ID" value="AEG59245.1"/>
    <property type="molecule type" value="Genomic_DNA"/>
</dbReference>
<gene>
    <name evidence="7" type="ordered locus">Desru_0970</name>
</gene>
<protein>
    <submittedName>
        <fullName evidence="7">Membrane protein-like protein</fullName>
    </submittedName>
</protein>
<dbReference type="Pfam" id="PF06081">
    <property type="entry name" value="ArAE_1"/>
    <property type="match status" value="1"/>
</dbReference>
<feature type="transmembrane region" description="Helical" evidence="6">
    <location>
        <begin position="132"/>
        <end position="149"/>
    </location>
</feature>
<dbReference type="OrthoDB" id="1653617at2"/>
<evidence type="ECO:0000256" key="3">
    <source>
        <dbReference type="ARBA" id="ARBA00022692"/>
    </source>
</evidence>
<keyword evidence="5 6" id="KW-0472">Membrane</keyword>
<dbReference type="AlphaFoldDB" id="F6DKI5"/>
<feature type="transmembrane region" description="Helical" evidence="6">
    <location>
        <begin position="12"/>
        <end position="33"/>
    </location>
</feature>
<accession>F6DKI5</accession>
<dbReference type="STRING" id="696281.Desru_0970"/>
<dbReference type="HOGENOM" id="CLU_061355_0_0_9"/>
<keyword evidence="8" id="KW-1185">Reference proteome</keyword>
<dbReference type="Proteomes" id="UP000009234">
    <property type="component" value="Chromosome"/>
</dbReference>
<evidence type="ECO:0000256" key="4">
    <source>
        <dbReference type="ARBA" id="ARBA00022989"/>
    </source>
</evidence>
<dbReference type="InterPro" id="IPR052984">
    <property type="entry name" value="UPF0421"/>
</dbReference>
<sequence length="372" mass="42391">MNKIPGLQLIGARILKTGIAVSLAIYLCTLLNLEPKVFSAVSAVINVQPSIYRSFRNAVEQILTHLVSVIIAVISGYALGTNPIVMGLTSILIIAANVKLKLVHGIAMGVVAGIFVLDAPQHDFLSHALTRSYVIFVGLASALLVNSLLPQPRYNRLVLKNLVDLNDQAAKFFEELVRGFITLDLISQEQFEQKRSKIKEHLRLTRSQFDLFKDQNKYLKGNSSEDQEIWERYLDFSVRLFYKSVEIYSATQQRLQWRTERGDPPITSEFQEVLAMLERGIGSFAQLNHQLRQYILHGEPMPRVSPNEQFWEELSYFIDRWHTRMTGANFLHAFMYVSVVANDIKWGNRTIKEFSLTAEPEYEKGTQLKNNG</sequence>
<evidence type="ECO:0000256" key="2">
    <source>
        <dbReference type="ARBA" id="ARBA00022475"/>
    </source>
</evidence>
<dbReference type="PANTHER" id="PTHR40064:SF1">
    <property type="entry name" value="MEMBRANE PROTEIN"/>
    <property type="match status" value="1"/>
</dbReference>
<proteinExistence type="predicted"/>
<evidence type="ECO:0000256" key="5">
    <source>
        <dbReference type="ARBA" id="ARBA00023136"/>
    </source>
</evidence>
<dbReference type="PANTHER" id="PTHR40064">
    <property type="entry name" value="MEMBRANE PROTEIN-RELATED"/>
    <property type="match status" value="1"/>
</dbReference>